<feature type="transmembrane region" description="Helical" evidence="5">
    <location>
        <begin position="20"/>
        <end position="41"/>
    </location>
</feature>
<evidence type="ECO:0000256" key="2">
    <source>
        <dbReference type="ARBA" id="ARBA00022737"/>
    </source>
</evidence>
<evidence type="ECO:0000256" key="5">
    <source>
        <dbReference type="SAM" id="Phobius"/>
    </source>
</evidence>
<keyword evidence="2" id="KW-0677">Repeat</keyword>
<feature type="transmembrane region" description="Helical" evidence="5">
    <location>
        <begin position="1301"/>
        <end position="1320"/>
    </location>
</feature>
<dbReference type="EMBL" id="CAXDID020000038">
    <property type="protein sequence ID" value="CAL5998323.1"/>
    <property type="molecule type" value="Genomic_DNA"/>
</dbReference>
<dbReference type="GO" id="GO:0140359">
    <property type="term" value="F:ABC-type transporter activity"/>
    <property type="evidence" value="ECO:0007669"/>
    <property type="project" value="InterPro"/>
</dbReference>
<feature type="transmembrane region" description="Helical" evidence="5">
    <location>
        <begin position="330"/>
        <end position="355"/>
    </location>
</feature>
<dbReference type="GO" id="GO:0005319">
    <property type="term" value="F:lipid transporter activity"/>
    <property type="evidence" value="ECO:0007669"/>
    <property type="project" value="TreeGrafter"/>
</dbReference>
<evidence type="ECO:0000313" key="9">
    <source>
        <dbReference type="Proteomes" id="UP001642409"/>
    </source>
</evidence>
<feature type="transmembrane region" description="Helical" evidence="5">
    <location>
        <begin position="258"/>
        <end position="275"/>
    </location>
</feature>
<dbReference type="Pfam" id="PF00005">
    <property type="entry name" value="ABC_tran"/>
    <property type="match status" value="2"/>
</dbReference>
<keyword evidence="3" id="KW-0547">Nucleotide-binding</keyword>
<sequence length="1821" mass="208656">MRHPYKAMLRYELLSIKHQFLFTILIILVPAISLICFKLFFDSALSFGFKNELKPMTTVIDMNWIPKNIVFIEHDGTQTELINNIQQQIIKDNKILKEKRLIKEFDENRLEIKQIELEQAQINKKAILALQMSYRLGISQDEAANRVNISLEQYQNANFTPSLFNLHFLVNESTNTLTYSLTYNQSMYDLINPLKNDSYTMLTYIDKYRNPIGTSMQIYIENAILLSQGKQTIQYTINSFPNKQVNIMDPSIVSHSELQLVIITLTISLCCYLARDRNKQQKTLRILSLDEHCYQIIRMLFGTIIAVLQSILVCISGYLSNFQPFCQINIAGNIVFGVIIGLFITPFCQLISIIFGKSGAILPIIVILVITFVLNFFLEIMIYMIFGAQSIYDQSIMNHNVYYILSIAFPNVNLINILDLARQNTKDINYMISIQQAFSDVSGLNFAKQSNLFNMQTYSLQPIETILTYSAINYLIIFVLNIFLSYIKPEPNYPGVNPFKLFKLRNKQVVDNQFILSNIEITYKKSCIQTMAIENFNCNFEEIGNITKLGLLGVSGAGKTSLLNIVSGQQVATSGQALVLGYNLFKKEELYMLRKHIGLCPQANENVLDGFTITENINIICDIFGLTDQNRINQNVTSLQLTESLTKNSCHLSGGMLRRLSLLNCIIPYHDMYIFDEITSGLDPFCCVLINKQILEIDKPFILSTHDMKQVKDVCNYMIIMRQGHILCSDSVINVQFNYNYTSILINYDIQLDITQYLDFLNTIYLTTDYRILYQTNQQCKLLILAGQLQQLRQLTLYLEQLQLNKTIIKFQLERGSLTDIFIQQASVENNQENIILYDNMPQPQVKQDKIMSGLFRLFWKEDINYSMIKLPFSILFVSCAIVITAVTILMYNFLKVYVNNQFSTIIKTQTAIYQQELMMCCGLQSNTEYNVNTIHQQCLNQMCFSDGFSSSLIQSPGLLLDIQNNLPIQNPSTLYINQIDGRNYYNTAIMNNLDYLLIVTKDAKLTLNHIPQTVNVQSTEKDIQNIILNLSVNSSITGYPFNLHQSSDCLNCEAICYYGCVNKNQSCYQECANILLGNTQPLETFCYSQCTNQSQLTENILNILESDYLTNINQVYNAQMLISNIDQEIYEWPLKNAAINIANPKLVPHTIYNQNQQNVTINSLIPNLLGVALYQNYLVNIKLRQNIKNGSSFVPLQLEFWNPDQYFAQVINSTQYFKQPQYSEFKPSEIADSQGWSIKTFPFGSVGIDINKITNQQTLQQPTTISMNKLLASNQITNINGEVSSFPYYPDQYKSQTFNVFLAVIQSIIVALVFCLPIIKTASLFTHLKITQIENLLNIHGYNKFQLYGAYLIYASLYIALAAIGTTIIAGIINLQQAKYNMWLFCIYLFNIGFSCCVLGMVISKISSDKKHAVFTACMVIIITMFISMFLMNNNFLILVFPHLFAIHRMIYLNHTDADEYYNCLICIMMSIILFTITTKSKSNQTSTNFEVLQENQLFNYNIVDDIQIHTIDHKQQEQLDSTLDLYVSKLTVIISNIKVIENISFKIKHNQIFGLLGLSGSGKSVTIKTLIKQLIPFQGKIYLKQKFMLKDITTEKQNSISYVPQTDILFEQLTVFDHIKIFQTLHGHKNSIYSQQAVQQLGLEKHQNKIVAELSGGMKRRLSILIALMHTKSQVIAFDECSTGLSPDLKIIVWNIINIVNKQFSKSIIISSHYMEEIDALANNMIVLNKGQIAIEQSVHECTGSNTRIIISNGQEEFIPQNSNSYIIHNDEIKTQNMWSQIIADLILNNKQNWITQSQDFADIFMKMYERLILVGKIE</sequence>
<keyword evidence="5" id="KW-0812">Transmembrane</keyword>
<dbReference type="Proteomes" id="UP001642409">
    <property type="component" value="Unassembled WGS sequence"/>
</dbReference>
<feature type="transmembrane region" description="Helical" evidence="5">
    <location>
        <begin position="401"/>
        <end position="421"/>
    </location>
</feature>
<feature type="transmembrane region" description="Helical" evidence="5">
    <location>
        <begin position="362"/>
        <end position="386"/>
    </location>
</feature>
<evidence type="ECO:0000256" key="3">
    <source>
        <dbReference type="ARBA" id="ARBA00022741"/>
    </source>
</evidence>
<organism evidence="7">
    <name type="scientific">Hexamita inflata</name>
    <dbReference type="NCBI Taxonomy" id="28002"/>
    <lineage>
        <taxon>Eukaryota</taxon>
        <taxon>Metamonada</taxon>
        <taxon>Diplomonadida</taxon>
        <taxon>Hexamitidae</taxon>
        <taxon>Hexamitinae</taxon>
        <taxon>Hexamita</taxon>
    </lineage>
</organism>
<reference evidence="7" key="1">
    <citation type="submission" date="2023-06" db="EMBL/GenBank/DDBJ databases">
        <authorList>
            <person name="Kurt Z."/>
        </authorList>
    </citation>
    <scope>NUCLEOTIDE SEQUENCE</scope>
</reference>
<accession>A0AA86TA50</accession>
<dbReference type="SUPFAM" id="SSF52540">
    <property type="entry name" value="P-loop containing nucleoside triphosphate hydrolases"/>
    <property type="match status" value="2"/>
</dbReference>
<protein>
    <submittedName>
        <fullName evidence="7">ABC transporter family protein</fullName>
    </submittedName>
    <submittedName>
        <fullName evidence="8">ABC_transporter family protein</fullName>
    </submittedName>
</protein>
<reference evidence="8 9" key="2">
    <citation type="submission" date="2024-07" db="EMBL/GenBank/DDBJ databases">
        <authorList>
            <person name="Akdeniz Z."/>
        </authorList>
    </citation>
    <scope>NUCLEOTIDE SEQUENCE [LARGE SCALE GENOMIC DNA]</scope>
</reference>
<feature type="transmembrane region" description="Helical" evidence="5">
    <location>
        <begin position="1352"/>
        <end position="1375"/>
    </location>
</feature>
<feature type="transmembrane region" description="Helical" evidence="5">
    <location>
        <begin position="296"/>
        <end position="318"/>
    </location>
</feature>
<dbReference type="EMBL" id="CATOUU010000003">
    <property type="protein sequence ID" value="CAI9912581.1"/>
    <property type="molecule type" value="Genomic_DNA"/>
</dbReference>
<feature type="transmembrane region" description="Helical" evidence="5">
    <location>
        <begin position="1462"/>
        <end position="1480"/>
    </location>
</feature>
<evidence type="ECO:0000256" key="1">
    <source>
        <dbReference type="ARBA" id="ARBA00022448"/>
    </source>
</evidence>
<dbReference type="PANTHER" id="PTHR19229">
    <property type="entry name" value="ATP-BINDING CASSETTE TRANSPORTER SUBFAMILY A ABCA"/>
    <property type="match status" value="1"/>
</dbReference>
<dbReference type="InterPro" id="IPR026082">
    <property type="entry name" value="ABCA"/>
</dbReference>
<dbReference type="SMART" id="SM00382">
    <property type="entry name" value="AAA"/>
    <property type="match status" value="2"/>
</dbReference>
<keyword evidence="4" id="KW-0067">ATP-binding</keyword>
<keyword evidence="5" id="KW-0472">Membrane</keyword>
<name>A0AA86TA50_9EUKA</name>
<evidence type="ECO:0000259" key="6">
    <source>
        <dbReference type="PROSITE" id="PS50893"/>
    </source>
</evidence>
<dbReference type="GO" id="GO:0005524">
    <property type="term" value="F:ATP binding"/>
    <property type="evidence" value="ECO:0007669"/>
    <property type="project" value="UniProtKB-KW"/>
</dbReference>
<dbReference type="PROSITE" id="PS00211">
    <property type="entry name" value="ABC_TRANSPORTER_1"/>
    <property type="match status" value="2"/>
</dbReference>
<dbReference type="InterPro" id="IPR003439">
    <property type="entry name" value="ABC_transporter-like_ATP-bd"/>
</dbReference>
<keyword evidence="5" id="KW-1133">Transmembrane helix</keyword>
<dbReference type="InterPro" id="IPR003593">
    <property type="entry name" value="AAA+_ATPase"/>
</dbReference>
<dbReference type="PROSITE" id="PS50893">
    <property type="entry name" value="ABC_TRANSPORTER_2"/>
    <property type="match status" value="2"/>
</dbReference>
<evidence type="ECO:0000313" key="8">
    <source>
        <dbReference type="EMBL" id="CAL5998323.1"/>
    </source>
</evidence>
<evidence type="ECO:0000313" key="7">
    <source>
        <dbReference type="EMBL" id="CAI9912581.1"/>
    </source>
</evidence>
<dbReference type="Gene3D" id="3.40.50.300">
    <property type="entry name" value="P-loop containing nucleotide triphosphate hydrolases"/>
    <property type="match status" value="2"/>
</dbReference>
<dbReference type="GO" id="GO:0016020">
    <property type="term" value="C:membrane"/>
    <property type="evidence" value="ECO:0007669"/>
    <property type="project" value="InterPro"/>
</dbReference>
<dbReference type="InterPro" id="IPR027417">
    <property type="entry name" value="P-loop_NTPase"/>
</dbReference>
<feature type="transmembrane region" description="Helical" evidence="5">
    <location>
        <begin position="1414"/>
        <end position="1431"/>
    </location>
</feature>
<gene>
    <name evidence="8" type="ORF">HINF_LOCUS15676</name>
    <name evidence="7" type="ORF">HINF_LOCUS226</name>
</gene>
<feature type="transmembrane region" description="Helical" evidence="5">
    <location>
        <begin position="871"/>
        <end position="895"/>
    </location>
</feature>
<dbReference type="PANTHER" id="PTHR19229:SF36">
    <property type="entry name" value="ATP-BINDING CASSETTE SUB-FAMILY A MEMBER 2"/>
    <property type="match status" value="1"/>
</dbReference>
<proteinExistence type="predicted"/>
<dbReference type="GO" id="GO:0016887">
    <property type="term" value="F:ATP hydrolysis activity"/>
    <property type="evidence" value="ECO:0007669"/>
    <property type="project" value="InterPro"/>
</dbReference>
<feature type="transmembrane region" description="Helical" evidence="5">
    <location>
        <begin position="466"/>
        <end position="487"/>
    </location>
</feature>
<feature type="transmembrane region" description="Helical" evidence="5">
    <location>
        <begin position="1381"/>
        <end position="1402"/>
    </location>
</feature>
<comment type="caution">
    <text evidence="7">The sequence shown here is derived from an EMBL/GenBank/DDBJ whole genome shotgun (WGS) entry which is preliminary data.</text>
</comment>
<keyword evidence="9" id="KW-1185">Reference proteome</keyword>
<dbReference type="InterPro" id="IPR017871">
    <property type="entry name" value="ABC_transporter-like_CS"/>
</dbReference>
<evidence type="ECO:0000256" key="4">
    <source>
        <dbReference type="ARBA" id="ARBA00022840"/>
    </source>
</evidence>
<keyword evidence="1" id="KW-0813">Transport</keyword>
<feature type="domain" description="ABC transporter" evidence="6">
    <location>
        <begin position="516"/>
        <end position="748"/>
    </location>
</feature>
<feature type="domain" description="ABC transporter" evidence="6">
    <location>
        <begin position="1527"/>
        <end position="1757"/>
    </location>
</feature>